<evidence type="ECO:0000256" key="3">
    <source>
        <dbReference type="ARBA" id="ARBA00022989"/>
    </source>
</evidence>
<keyword evidence="4 6" id="KW-0472">Membrane</keyword>
<dbReference type="PANTHER" id="PTHR20855:SF3">
    <property type="entry name" value="LD03007P"/>
    <property type="match status" value="1"/>
</dbReference>
<comment type="caution">
    <text evidence="7">The sequence shown here is derived from an EMBL/GenBank/DDBJ whole genome shotgun (WGS) entry which is preliminary data.</text>
</comment>
<feature type="binding site" evidence="5">
    <location>
        <position position="53"/>
    </location>
    <ligand>
        <name>Zn(2+)</name>
        <dbReference type="ChEBI" id="CHEBI:29105"/>
    </ligand>
</feature>
<dbReference type="Pfam" id="PF03006">
    <property type="entry name" value="HlyIII"/>
    <property type="match status" value="1"/>
</dbReference>
<comment type="subcellular location">
    <subcellularLocation>
        <location evidence="1">Membrane</location>
        <topology evidence="1">Multi-pass membrane protein</topology>
    </subcellularLocation>
</comment>
<reference evidence="7" key="1">
    <citation type="journal article" date="2014" name="Int. J. Syst. Evol. Microbiol.">
        <title>Complete genome sequence of Corynebacterium casei LMG S-19264T (=DSM 44701T), isolated from a smear-ripened cheese.</title>
        <authorList>
            <consortium name="US DOE Joint Genome Institute (JGI-PGF)"/>
            <person name="Walter F."/>
            <person name="Albersmeier A."/>
            <person name="Kalinowski J."/>
            <person name="Ruckert C."/>
        </authorList>
    </citation>
    <scope>NUCLEOTIDE SEQUENCE</scope>
    <source>
        <strain evidence="7">NBRC 108769</strain>
    </source>
</reference>
<dbReference type="GO" id="GO:0016020">
    <property type="term" value="C:membrane"/>
    <property type="evidence" value="ECO:0007669"/>
    <property type="project" value="UniProtKB-SubCell"/>
</dbReference>
<dbReference type="Proteomes" id="UP001156666">
    <property type="component" value="Unassembled WGS sequence"/>
</dbReference>
<dbReference type="RefSeq" id="WP_235292138.1">
    <property type="nucleotide sequence ID" value="NZ_BSOH01000027.1"/>
</dbReference>
<proteinExistence type="predicted"/>
<evidence type="ECO:0000256" key="1">
    <source>
        <dbReference type="ARBA" id="ARBA00004141"/>
    </source>
</evidence>
<feature type="transmembrane region" description="Helical" evidence="6">
    <location>
        <begin position="94"/>
        <end position="114"/>
    </location>
</feature>
<dbReference type="EMBL" id="BSOH01000027">
    <property type="protein sequence ID" value="GLR19185.1"/>
    <property type="molecule type" value="Genomic_DNA"/>
</dbReference>
<feature type="transmembrane region" description="Helical" evidence="6">
    <location>
        <begin position="148"/>
        <end position="166"/>
    </location>
</feature>
<evidence type="ECO:0000256" key="4">
    <source>
        <dbReference type="ARBA" id="ARBA00023136"/>
    </source>
</evidence>
<evidence type="ECO:0000313" key="8">
    <source>
        <dbReference type="Proteomes" id="UP001156666"/>
    </source>
</evidence>
<feature type="binding site" evidence="5">
    <location>
        <position position="175"/>
    </location>
    <ligand>
        <name>Zn(2+)</name>
        <dbReference type="ChEBI" id="CHEBI:29105"/>
    </ligand>
</feature>
<evidence type="ECO:0000256" key="2">
    <source>
        <dbReference type="ARBA" id="ARBA00022692"/>
    </source>
</evidence>
<evidence type="ECO:0000256" key="5">
    <source>
        <dbReference type="PIRSR" id="PIRSR604254-1"/>
    </source>
</evidence>
<keyword evidence="2 6" id="KW-0812">Transmembrane</keyword>
<sequence length="198" mass="22988">MQYNAKEEFANTISHGLGIVFGIVFLPVLGFEWPQNLYIFSFLFIFVSSTLYHASKNYSIKRQLQKVDHIAIYFMIAGTYTPFIFGCLSGTKAWIFFSIMWGIVLMGTIFKIFLTGRFEKMSIILYLSMGWMVLFIAKPFIKSFDLDTILYVALGGFFYTVGVYFYANDQRKYFHFVWHLFVLGGAISHYLAVRSFVI</sequence>
<accession>A0AA37WI17</accession>
<feature type="transmembrane region" description="Helical" evidence="6">
    <location>
        <begin position="67"/>
        <end position="88"/>
    </location>
</feature>
<evidence type="ECO:0000313" key="7">
    <source>
        <dbReference type="EMBL" id="GLR19185.1"/>
    </source>
</evidence>
<gene>
    <name evidence="7" type="primary">hly3</name>
    <name evidence="7" type="ORF">GCM10007940_38010</name>
</gene>
<keyword evidence="5" id="KW-0479">Metal-binding</keyword>
<feature type="transmembrane region" description="Helical" evidence="6">
    <location>
        <begin position="123"/>
        <end position="142"/>
    </location>
</feature>
<protein>
    <submittedName>
        <fullName evidence="7">Hemolysin III</fullName>
    </submittedName>
</protein>
<dbReference type="GO" id="GO:0046872">
    <property type="term" value="F:metal ion binding"/>
    <property type="evidence" value="ECO:0007669"/>
    <property type="project" value="UniProtKB-KW"/>
</dbReference>
<organism evidence="7 8">
    <name type="scientific">Portibacter lacus</name>
    <dbReference type="NCBI Taxonomy" id="1099794"/>
    <lineage>
        <taxon>Bacteria</taxon>
        <taxon>Pseudomonadati</taxon>
        <taxon>Bacteroidota</taxon>
        <taxon>Saprospiria</taxon>
        <taxon>Saprospirales</taxon>
        <taxon>Haliscomenobacteraceae</taxon>
        <taxon>Portibacter</taxon>
    </lineage>
</organism>
<dbReference type="AlphaFoldDB" id="A0AA37WI17"/>
<dbReference type="PANTHER" id="PTHR20855">
    <property type="entry name" value="ADIPOR/PROGESTIN RECEPTOR-RELATED"/>
    <property type="match status" value="1"/>
</dbReference>
<keyword evidence="8" id="KW-1185">Reference proteome</keyword>
<keyword evidence="3 6" id="KW-1133">Transmembrane helix</keyword>
<keyword evidence="5" id="KW-0862">Zinc</keyword>
<feature type="binding site" evidence="5">
    <location>
        <position position="179"/>
    </location>
    <ligand>
        <name>Zn(2+)</name>
        <dbReference type="ChEBI" id="CHEBI:29105"/>
    </ligand>
</feature>
<evidence type="ECO:0000256" key="6">
    <source>
        <dbReference type="SAM" id="Phobius"/>
    </source>
</evidence>
<feature type="transmembrane region" description="Helical" evidence="6">
    <location>
        <begin position="12"/>
        <end position="31"/>
    </location>
</feature>
<dbReference type="InterPro" id="IPR004254">
    <property type="entry name" value="AdipoR/HlyIII-related"/>
</dbReference>
<reference evidence="7" key="2">
    <citation type="submission" date="2023-01" db="EMBL/GenBank/DDBJ databases">
        <title>Draft genome sequence of Portibacter lacus strain NBRC 108769.</title>
        <authorList>
            <person name="Sun Q."/>
            <person name="Mori K."/>
        </authorList>
    </citation>
    <scope>NUCLEOTIDE SEQUENCE</scope>
    <source>
        <strain evidence="7">NBRC 108769</strain>
    </source>
</reference>
<feature type="transmembrane region" description="Helical" evidence="6">
    <location>
        <begin position="173"/>
        <end position="192"/>
    </location>
</feature>
<name>A0AA37WI17_9BACT</name>
<feature type="transmembrane region" description="Helical" evidence="6">
    <location>
        <begin position="37"/>
        <end position="55"/>
    </location>
</feature>